<dbReference type="EMBL" id="CP154795">
    <property type="protein sequence ID" value="XAN09221.1"/>
    <property type="molecule type" value="Genomic_DNA"/>
</dbReference>
<gene>
    <name evidence="1" type="ORF">AADG42_18500</name>
</gene>
<keyword evidence="2" id="KW-1185">Reference proteome</keyword>
<evidence type="ECO:0008006" key="3">
    <source>
        <dbReference type="Google" id="ProtNLM"/>
    </source>
</evidence>
<organism evidence="1 2">
    <name type="scientific">Ammonicoccus fulvus</name>
    <dbReference type="NCBI Taxonomy" id="3138240"/>
    <lineage>
        <taxon>Bacteria</taxon>
        <taxon>Bacillati</taxon>
        <taxon>Actinomycetota</taxon>
        <taxon>Actinomycetes</taxon>
        <taxon>Propionibacteriales</taxon>
        <taxon>Propionibacteriaceae</taxon>
        <taxon>Ammonicoccus</taxon>
    </lineage>
</organism>
<name>A0ABZ3FT01_9ACTN</name>
<proteinExistence type="predicted"/>
<evidence type="ECO:0000313" key="1">
    <source>
        <dbReference type="EMBL" id="XAN09221.1"/>
    </source>
</evidence>
<reference evidence="1 2" key="1">
    <citation type="submission" date="2024-04" db="EMBL/GenBank/DDBJ databases">
        <title>Isolation of an actinomycete strain from pig manure.</title>
        <authorList>
            <person name="Gong T."/>
            <person name="Yu Z."/>
            <person name="An M."/>
            <person name="Wei C."/>
            <person name="Yang W."/>
            <person name="Liu L."/>
        </authorList>
    </citation>
    <scope>NUCLEOTIDE SEQUENCE [LARGE SCALE GENOMIC DNA]</scope>
    <source>
        <strain evidence="1 2">ZF39</strain>
    </source>
</reference>
<evidence type="ECO:0000313" key="2">
    <source>
        <dbReference type="Proteomes" id="UP001442841"/>
    </source>
</evidence>
<dbReference type="RefSeq" id="WP_425310673.1">
    <property type="nucleotide sequence ID" value="NZ_CP154795.1"/>
</dbReference>
<sequence length="119" mass="12516">MASIRRFDSVSAAMSAICSPSRFTPSIWEPVWMMVAAWASWVVLSVKVCPSAVVTSSESGTGPTTDGPLVLVVVQEALAPGLKIIPTPKSRRAGLNSTSMAAMTASFFTAGSPQWVVEL</sequence>
<protein>
    <recommendedName>
        <fullName evidence="3">Secreted protein</fullName>
    </recommendedName>
</protein>
<dbReference type="Proteomes" id="UP001442841">
    <property type="component" value="Chromosome"/>
</dbReference>
<accession>A0ABZ3FT01</accession>